<proteinExistence type="predicted"/>
<sequence length="99" mass="11344">MGSINYVVFWQKQLGSERAGRQYLLLLLGMGFILCTPAAPWFRRHFGFFCVYFYFIVVLFMDDTDTVVRLQSKGKYGGKERKGVMGRKQAWSGAVCISV</sequence>
<keyword evidence="3" id="KW-1185">Reference proteome</keyword>
<keyword evidence="1" id="KW-1133">Transmembrane helix</keyword>
<dbReference type="Proteomes" id="UP001287356">
    <property type="component" value="Unassembled WGS sequence"/>
</dbReference>
<reference evidence="2" key="2">
    <citation type="submission" date="2023-06" db="EMBL/GenBank/DDBJ databases">
        <authorList>
            <consortium name="Lawrence Berkeley National Laboratory"/>
            <person name="Haridas S."/>
            <person name="Hensen N."/>
            <person name="Bonometti L."/>
            <person name="Westerberg I."/>
            <person name="Brannstrom I.O."/>
            <person name="Guillou S."/>
            <person name="Cros-Aarteil S."/>
            <person name="Calhoun S."/>
            <person name="Kuo A."/>
            <person name="Mondo S."/>
            <person name="Pangilinan J."/>
            <person name="Riley R."/>
            <person name="Labutti K."/>
            <person name="Andreopoulos B."/>
            <person name="Lipzen A."/>
            <person name="Chen C."/>
            <person name="Yanf M."/>
            <person name="Daum C."/>
            <person name="Ng V."/>
            <person name="Clum A."/>
            <person name="Steindorff A."/>
            <person name="Ohm R."/>
            <person name="Martin F."/>
            <person name="Silar P."/>
            <person name="Natvig D."/>
            <person name="Lalanne C."/>
            <person name="Gautier V."/>
            <person name="Ament-Velasquez S.L."/>
            <person name="Kruys A."/>
            <person name="Hutchinson M.I."/>
            <person name="Powell A.J."/>
            <person name="Barry K."/>
            <person name="Miller A.N."/>
            <person name="Grigoriev I.V."/>
            <person name="Debuchy R."/>
            <person name="Gladieux P."/>
            <person name="Thoren M.H."/>
            <person name="Johannesson H."/>
        </authorList>
    </citation>
    <scope>NUCLEOTIDE SEQUENCE</scope>
    <source>
        <strain evidence="2">CBS 958.72</strain>
    </source>
</reference>
<keyword evidence="1" id="KW-0812">Transmembrane</keyword>
<accession>A0AAE0KC79</accession>
<protein>
    <submittedName>
        <fullName evidence="2">Uncharacterized protein</fullName>
    </submittedName>
</protein>
<evidence type="ECO:0000256" key="1">
    <source>
        <dbReference type="SAM" id="Phobius"/>
    </source>
</evidence>
<feature type="transmembrane region" description="Helical" evidence="1">
    <location>
        <begin position="21"/>
        <end position="39"/>
    </location>
</feature>
<gene>
    <name evidence="2" type="ORF">B0T24DRAFT_261574</name>
</gene>
<evidence type="ECO:0000313" key="2">
    <source>
        <dbReference type="EMBL" id="KAK3373457.1"/>
    </source>
</evidence>
<dbReference type="AlphaFoldDB" id="A0AAE0KC79"/>
<organism evidence="2 3">
    <name type="scientific">Lasiosphaeria ovina</name>
    <dbReference type="NCBI Taxonomy" id="92902"/>
    <lineage>
        <taxon>Eukaryota</taxon>
        <taxon>Fungi</taxon>
        <taxon>Dikarya</taxon>
        <taxon>Ascomycota</taxon>
        <taxon>Pezizomycotina</taxon>
        <taxon>Sordariomycetes</taxon>
        <taxon>Sordariomycetidae</taxon>
        <taxon>Sordariales</taxon>
        <taxon>Lasiosphaeriaceae</taxon>
        <taxon>Lasiosphaeria</taxon>
    </lineage>
</organism>
<feature type="transmembrane region" description="Helical" evidence="1">
    <location>
        <begin position="45"/>
        <end position="61"/>
    </location>
</feature>
<keyword evidence="1" id="KW-0472">Membrane</keyword>
<dbReference type="EMBL" id="JAULSN010000004">
    <property type="protein sequence ID" value="KAK3373457.1"/>
    <property type="molecule type" value="Genomic_DNA"/>
</dbReference>
<comment type="caution">
    <text evidence="2">The sequence shown here is derived from an EMBL/GenBank/DDBJ whole genome shotgun (WGS) entry which is preliminary data.</text>
</comment>
<reference evidence="2" key="1">
    <citation type="journal article" date="2023" name="Mol. Phylogenet. Evol.">
        <title>Genome-scale phylogeny and comparative genomics of the fungal order Sordariales.</title>
        <authorList>
            <person name="Hensen N."/>
            <person name="Bonometti L."/>
            <person name="Westerberg I."/>
            <person name="Brannstrom I.O."/>
            <person name="Guillou S."/>
            <person name="Cros-Aarteil S."/>
            <person name="Calhoun S."/>
            <person name="Haridas S."/>
            <person name="Kuo A."/>
            <person name="Mondo S."/>
            <person name="Pangilinan J."/>
            <person name="Riley R."/>
            <person name="LaButti K."/>
            <person name="Andreopoulos B."/>
            <person name="Lipzen A."/>
            <person name="Chen C."/>
            <person name="Yan M."/>
            <person name="Daum C."/>
            <person name="Ng V."/>
            <person name="Clum A."/>
            <person name="Steindorff A."/>
            <person name="Ohm R.A."/>
            <person name="Martin F."/>
            <person name="Silar P."/>
            <person name="Natvig D.O."/>
            <person name="Lalanne C."/>
            <person name="Gautier V."/>
            <person name="Ament-Velasquez S.L."/>
            <person name="Kruys A."/>
            <person name="Hutchinson M.I."/>
            <person name="Powell A.J."/>
            <person name="Barry K."/>
            <person name="Miller A.N."/>
            <person name="Grigoriev I.V."/>
            <person name="Debuchy R."/>
            <person name="Gladieux P."/>
            <person name="Hiltunen Thoren M."/>
            <person name="Johannesson H."/>
        </authorList>
    </citation>
    <scope>NUCLEOTIDE SEQUENCE</scope>
    <source>
        <strain evidence="2">CBS 958.72</strain>
    </source>
</reference>
<evidence type="ECO:0000313" key="3">
    <source>
        <dbReference type="Proteomes" id="UP001287356"/>
    </source>
</evidence>
<name>A0AAE0KC79_9PEZI</name>